<evidence type="ECO:0000313" key="2">
    <source>
        <dbReference type="Proteomes" id="UP000025227"/>
    </source>
</evidence>
<accession>A0A7I4Z4A5</accession>
<dbReference type="Proteomes" id="UP000025227">
    <property type="component" value="Unplaced"/>
</dbReference>
<dbReference type="AlphaFoldDB" id="A0A7I4Z4A5"/>
<protein>
    <submittedName>
        <fullName evidence="3">Uncharacterized protein</fullName>
    </submittedName>
</protein>
<feature type="compositionally biased region" description="Polar residues" evidence="1">
    <location>
        <begin position="7"/>
        <end position="20"/>
    </location>
</feature>
<reference evidence="3" key="1">
    <citation type="submission" date="2020-12" db="UniProtKB">
        <authorList>
            <consortium name="WormBaseParasite"/>
        </authorList>
    </citation>
    <scope>IDENTIFICATION</scope>
    <source>
        <strain evidence="3">MHco3</strain>
    </source>
</reference>
<sequence>PVARLQRPTTALAQNDGQTPRSHRSTRLHHRIKSICVLRVYELLLGSCTYSKKLQTLG</sequence>
<dbReference type="WBParaSite" id="HCON_00187905-00001">
    <property type="protein sequence ID" value="HCON_00187905-00001"/>
    <property type="gene ID" value="HCON_00187905"/>
</dbReference>
<proteinExistence type="predicted"/>
<feature type="region of interest" description="Disordered" evidence="1">
    <location>
        <begin position="1"/>
        <end position="26"/>
    </location>
</feature>
<organism evidence="2 3">
    <name type="scientific">Haemonchus contortus</name>
    <name type="common">Barber pole worm</name>
    <dbReference type="NCBI Taxonomy" id="6289"/>
    <lineage>
        <taxon>Eukaryota</taxon>
        <taxon>Metazoa</taxon>
        <taxon>Ecdysozoa</taxon>
        <taxon>Nematoda</taxon>
        <taxon>Chromadorea</taxon>
        <taxon>Rhabditida</taxon>
        <taxon>Rhabditina</taxon>
        <taxon>Rhabditomorpha</taxon>
        <taxon>Strongyloidea</taxon>
        <taxon>Trichostrongylidae</taxon>
        <taxon>Haemonchus</taxon>
    </lineage>
</organism>
<evidence type="ECO:0000313" key="3">
    <source>
        <dbReference type="WBParaSite" id="HCON_00187905-00001"/>
    </source>
</evidence>
<name>A0A7I4Z4A5_HAECO</name>
<keyword evidence="2" id="KW-1185">Reference proteome</keyword>
<evidence type="ECO:0000256" key="1">
    <source>
        <dbReference type="SAM" id="MobiDB-lite"/>
    </source>
</evidence>